<name>A0ACB9EW69_9ASTR</name>
<protein>
    <submittedName>
        <fullName evidence="1">Uncharacterized protein</fullName>
    </submittedName>
</protein>
<gene>
    <name evidence="1" type="ORF">L1987_53564</name>
</gene>
<organism evidence="1 2">
    <name type="scientific">Smallanthus sonchifolius</name>
    <dbReference type="NCBI Taxonomy" id="185202"/>
    <lineage>
        <taxon>Eukaryota</taxon>
        <taxon>Viridiplantae</taxon>
        <taxon>Streptophyta</taxon>
        <taxon>Embryophyta</taxon>
        <taxon>Tracheophyta</taxon>
        <taxon>Spermatophyta</taxon>
        <taxon>Magnoliopsida</taxon>
        <taxon>eudicotyledons</taxon>
        <taxon>Gunneridae</taxon>
        <taxon>Pentapetalae</taxon>
        <taxon>asterids</taxon>
        <taxon>campanulids</taxon>
        <taxon>Asterales</taxon>
        <taxon>Asteraceae</taxon>
        <taxon>Asteroideae</taxon>
        <taxon>Heliantheae alliance</taxon>
        <taxon>Millerieae</taxon>
        <taxon>Smallanthus</taxon>
    </lineage>
</organism>
<sequence>MFIVGFDGSSFNDLFAQVIEECNGHVLQLVALLRKKQEEGSSDQTSKHADHFGALIHHLSFVRNKRYLMAYVYN</sequence>
<comment type="caution">
    <text evidence="1">The sequence shown here is derived from an EMBL/GenBank/DDBJ whole genome shotgun (WGS) entry which is preliminary data.</text>
</comment>
<accession>A0ACB9EW69</accession>
<evidence type="ECO:0000313" key="2">
    <source>
        <dbReference type="Proteomes" id="UP001056120"/>
    </source>
</evidence>
<proteinExistence type="predicted"/>
<reference evidence="1 2" key="2">
    <citation type="journal article" date="2022" name="Mol. Ecol. Resour.">
        <title>The genomes of chicory, endive, great burdock and yacon provide insights into Asteraceae paleo-polyploidization history and plant inulin production.</title>
        <authorList>
            <person name="Fan W."/>
            <person name="Wang S."/>
            <person name="Wang H."/>
            <person name="Wang A."/>
            <person name="Jiang F."/>
            <person name="Liu H."/>
            <person name="Zhao H."/>
            <person name="Xu D."/>
            <person name="Zhang Y."/>
        </authorList>
    </citation>
    <scope>NUCLEOTIDE SEQUENCE [LARGE SCALE GENOMIC DNA]</scope>
    <source>
        <strain evidence="2">cv. Yunnan</strain>
        <tissue evidence="1">Leaves</tissue>
    </source>
</reference>
<reference evidence="2" key="1">
    <citation type="journal article" date="2022" name="Mol. Ecol. Resour.">
        <title>The genomes of chicory, endive, great burdock and yacon provide insights into Asteraceae palaeo-polyploidization history and plant inulin production.</title>
        <authorList>
            <person name="Fan W."/>
            <person name="Wang S."/>
            <person name="Wang H."/>
            <person name="Wang A."/>
            <person name="Jiang F."/>
            <person name="Liu H."/>
            <person name="Zhao H."/>
            <person name="Xu D."/>
            <person name="Zhang Y."/>
        </authorList>
    </citation>
    <scope>NUCLEOTIDE SEQUENCE [LARGE SCALE GENOMIC DNA]</scope>
    <source>
        <strain evidence="2">cv. Yunnan</strain>
    </source>
</reference>
<keyword evidence="2" id="KW-1185">Reference proteome</keyword>
<dbReference type="Proteomes" id="UP001056120">
    <property type="component" value="Linkage Group LG17"/>
</dbReference>
<evidence type="ECO:0000313" key="1">
    <source>
        <dbReference type="EMBL" id="KAI3763114.1"/>
    </source>
</evidence>
<dbReference type="EMBL" id="CM042034">
    <property type="protein sequence ID" value="KAI3763114.1"/>
    <property type="molecule type" value="Genomic_DNA"/>
</dbReference>